<dbReference type="InterPro" id="IPR056632">
    <property type="entry name" value="DUF7730"/>
</dbReference>
<evidence type="ECO:0000313" key="2">
    <source>
        <dbReference type="EMBL" id="KAK3055003.1"/>
    </source>
</evidence>
<reference evidence="2" key="1">
    <citation type="submission" date="2023-04" db="EMBL/GenBank/DDBJ databases">
        <title>Black Yeasts Isolated from many extreme environments.</title>
        <authorList>
            <person name="Coleine C."/>
            <person name="Stajich J.E."/>
            <person name="Selbmann L."/>
        </authorList>
    </citation>
    <scope>NUCLEOTIDE SEQUENCE</scope>
    <source>
        <strain evidence="2">CCFEE 5312</strain>
    </source>
</reference>
<dbReference type="InterPro" id="IPR038883">
    <property type="entry name" value="AN11006-like"/>
</dbReference>
<accession>A0AAJ0GA04</accession>
<name>A0AAJ0GA04_9PEZI</name>
<dbReference type="Proteomes" id="UP001271007">
    <property type="component" value="Unassembled WGS sequence"/>
</dbReference>
<keyword evidence="3" id="KW-1185">Reference proteome</keyword>
<dbReference type="EMBL" id="JAWDJX010000010">
    <property type="protein sequence ID" value="KAK3055003.1"/>
    <property type="molecule type" value="Genomic_DNA"/>
</dbReference>
<feature type="domain" description="DUF7730" evidence="1">
    <location>
        <begin position="24"/>
        <end position="170"/>
    </location>
</feature>
<evidence type="ECO:0000259" key="1">
    <source>
        <dbReference type="Pfam" id="PF24864"/>
    </source>
</evidence>
<gene>
    <name evidence="2" type="ORF">LTR09_004163</name>
</gene>
<organism evidence="2 3">
    <name type="scientific">Extremus antarcticus</name>
    <dbReference type="NCBI Taxonomy" id="702011"/>
    <lineage>
        <taxon>Eukaryota</taxon>
        <taxon>Fungi</taxon>
        <taxon>Dikarya</taxon>
        <taxon>Ascomycota</taxon>
        <taxon>Pezizomycotina</taxon>
        <taxon>Dothideomycetes</taxon>
        <taxon>Dothideomycetidae</taxon>
        <taxon>Mycosphaerellales</taxon>
        <taxon>Extremaceae</taxon>
        <taxon>Extremus</taxon>
    </lineage>
</organism>
<comment type="caution">
    <text evidence="2">The sequence shown here is derived from an EMBL/GenBank/DDBJ whole genome shotgun (WGS) entry which is preliminary data.</text>
</comment>
<sequence>METLLADLEQPASDALSQRDIFPFRRLPAELRNRIYSYTLVAEGIRISRKSDTVAWEEITNARVAAKATVPEPQLLQFPASRFFLKAEVPGGRGKKLQLYGAHYTSAILRVSKEIFSEAQPVLYGENKFKFTFSTMVETGRKLLVDIALINYSLLDFAFHLEGLQDASRLRYIRLKNKSSTHTQATPSLSDMASGVFRAVLRPLHTRGLACTCGKPGRCALITSAELERLMGLVQLDLSSGVLKFNDGVERPFDMQRDAAALKKEILKYWNASKTEGC</sequence>
<proteinExistence type="predicted"/>
<dbReference type="PANTHER" id="PTHR42085">
    <property type="entry name" value="F-BOX DOMAIN-CONTAINING PROTEIN"/>
    <property type="match status" value="1"/>
</dbReference>
<protein>
    <recommendedName>
        <fullName evidence="1">DUF7730 domain-containing protein</fullName>
    </recommendedName>
</protein>
<dbReference type="AlphaFoldDB" id="A0AAJ0GA04"/>
<dbReference type="Pfam" id="PF24864">
    <property type="entry name" value="DUF7730"/>
    <property type="match status" value="1"/>
</dbReference>
<evidence type="ECO:0000313" key="3">
    <source>
        <dbReference type="Proteomes" id="UP001271007"/>
    </source>
</evidence>
<dbReference type="PANTHER" id="PTHR42085:SF2">
    <property type="entry name" value="F-BOX DOMAIN-CONTAINING PROTEIN"/>
    <property type="match status" value="1"/>
</dbReference>